<dbReference type="InterPro" id="IPR022191">
    <property type="entry name" value="DUF3717"/>
</dbReference>
<keyword evidence="2" id="KW-1185">Reference proteome</keyword>
<dbReference type="EMBL" id="CP046915">
    <property type="protein sequence ID" value="QGZ65479.1"/>
    <property type="molecule type" value="Genomic_DNA"/>
</dbReference>
<protein>
    <submittedName>
        <fullName evidence="1">DUF3717 domain-containing protein</fullName>
    </submittedName>
</protein>
<sequence length="72" mass="7623">MNAQSEPVSIAQIEAAINFWRERCPADAQNPSLCAPARALADVYGLMIYSGKTSVARAALSREQAEALAGAE</sequence>
<dbReference type="OrthoDB" id="9033822at2"/>
<evidence type="ECO:0000313" key="2">
    <source>
        <dbReference type="Proteomes" id="UP000433577"/>
    </source>
</evidence>
<gene>
    <name evidence="1" type="ORF">FAZ98_27395</name>
</gene>
<proteinExistence type="predicted"/>
<dbReference type="Proteomes" id="UP000433577">
    <property type="component" value="Chromosome 3"/>
</dbReference>
<organism evidence="1 2">
    <name type="scientific">Paraburkholderia acidisoli</name>
    <dbReference type="NCBI Taxonomy" id="2571748"/>
    <lineage>
        <taxon>Bacteria</taxon>
        <taxon>Pseudomonadati</taxon>
        <taxon>Pseudomonadota</taxon>
        <taxon>Betaproteobacteria</taxon>
        <taxon>Burkholderiales</taxon>
        <taxon>Burkholderiaceae</taxon>
        <taxon>Paraburkholderia</taxon>
    </lineage>
</organism>
<dbReference type="RefSeq" id="WP_158955948.1">
    <property type="nucleotide sequence ID" value="NZ_CP046915.1"/>
</dbReference>
<dbReference type="Pfam" id="PF12512">
    <property type="entry name" value="DUF3717"/>
    <property type="match status" value="1"/>
</dbReference>
<dbReference type="KEGG" id="pacs:FAZ98_27395"/>
<accession>A0A7Z2GQ36</accession>
<name>A0A7Z2GQ36_9BURK</name>
<evidence type="ECO:0000313" key="1">
    <source>
        <dbReference type="EMBL" id="QGZ65479.1"/>
    </source>
</evidence>
<reference evidence="1 2" key="1">
    <citation type="submission" date="2019-12" db="EMBL/GenBank/DDBJ databases">
        <title>Paraburkholderia acidiphila 7Q-K02 sp. nov and Paraburkholderia acidisoli DHF22 sp. nov., two strains isolated from forest soil.</title>
        <authorList>
            <person name="Gao Z."/>
            <person name="Qiu L."/>
        </authorList>
    </citation>
    <scope>NUCLEOTIDE SEQUENCE [LARGE SCALE GENOMIC DNA]</scope>
    <source>
        <strain evidence="1 2">DHF22</strain>
    </source>
</reference>
<dbReference type="AlphaFoldDB" id="A0A7Z2GQ36"/>